<evidence type="ECO:0000256" key="10">
    <source>
        <dbReference type="ARBA" id="ARBA00022989"/>
    </source>
</evidence>
<dbReference type="GO" id="GO:0006950">
    <property type="term" value="P:response to stress"/>
    <property type="evidence" value="ECO:0007669"/>
    <property type="project" value="UniProtKB-ARBA"/>
</dbReference>
<dbReference type="Pfam" id="PF07714">
    <property type="entry name" value="PK_Tyr_Ser-Thr"/>
    <property type="match status" value="1"/>
</dbReference>
<proteinExistence type="predicted"/>
<dbReference type="InterPro" id="IPR011009">
    <property type="entry name" value="Kinase-like_dom_sf"/>
</dbReference>
<evidence type="ECO:0000256" key="17">
    <source>
        <dbReference type="SAM" id="Phobius"/>
    </source>
</evidence>
<keyword evidence="12" id="KW-0675">Receptor</keyword>
<dbReference type="PROSITE" id="PS00108">
    <property type="entry name" value="PROTEIN_KINASE_ST"/>
    <property type="match status" value="1"/>
</dbReference>
<feature type="domain" description="Gnk2-homologous" evidence="19">
    <location>
        <begin position="1"/>
        <end position="73"/>
    </location>
</feature>
<dbReference type="GO" id="GO:0005886">
    <property type="term" value="C:plasma membrane"/>
    <property type="evidence" value="ECO:0007669"/>
    <property type="project" value="TreeGrafter"/>
</dbReference>
<evidence type="ECO:0000256" key="1">
    <source>
        <dbReference type="ARBA" id="ARBA00004167"/>
    </source>
</evidence>
<evidence type="ECO:0000256" key="5">
    <source>
        <dbReference type="ARBA" id="ARBA00022729"/>
    </source>
</evidence>
<evidence type="ECO:0000256" key="4">
    <source>
        <dbReference type="ARBA" id="ARBA00022692"/>
    </source>
</evidence>
<evidence type="ECO:0000256" key="9">
    <source>
        <dbReference type="ARBA" id="ARBA00022840"/>
    </source>
</evidence>
<keyword evidence="11 17" id="KW-0472">Membrane</keyword>
<dbReference type="InterPro" id="IPR017441">
    <property type="entry name" value="Protein_kinase_ATP_BS"/>
</dbReference>
<name>A0AAD8LEB3_TARER</name>
<dbReference type="Gene3D" id="3.30.200.20">
    <property type="entry name" value="Phosphorylase Kinase, domain 1"/>
    <property type="match status" value="1"/>
</dbReference>
<evidence type="ECO:0000256" key="3">
    <source>
        <dbReference type="ARBA" id="ARBA00022679"/>
    </source>
</evidence>
<dbReference type="InterPro" id="IPR001245">
    <property type="entry name" value="Ser-Thr/Tyr_kinase_cat_dom"/>
</dbReference>
<dbReference type="EMBL" id="JAUHHV010000001">
    <property type="protein sequence ID" value="KAK1438038.1"/>
    <property type="molecule type" value="Genomic_DNA"/>
</dbReference>
<dbReference type="Gene3D" id="1.10.510.10">
    <property type="entry name" value="Transferase(Phosphotransferase) domain 1"/>
    <property type="match status" value="1"/>
</dbReference>
<dbReference type="FunFam" id="1.10.510.10:FF:000129">
    <property type="entry name" value="cysteine-rich receptor-like protein kinase 10"/>
    <property type="match status" value="1"/>
</dbReference>
<dbReference type="SMART" id="SM00220">
    <property type="entry name" value="S_TKc"/>
    <property type="match status" value="1"/>
</dbReference>
<reference evidence="20" key="1">
    <citation type="journal article" date="2023" name="bioRxiv">
        <title>Improved chromosome-level genome assembly for marigold (Tagetes erecta).</title>
        <authorList>
            <person name="Jiang F."/>
            <person name="Yuan L."/>
            <person name="Wang S."/>
            <person name="Wang H."/>
            <person name="Xu D."/>
            <person name="Wang A."/>
            <person name="Fan W."/>
        </authorList>
    </citation>
    <scope>NUCLEOTIDE SEQUENCE</scope>
    <source>
        <strain evidence="20">WSJ</strain>
        <tissue evidence="20">Leaf</tissue>
    </source>
</reference>
<dbReference type="PANTHER" id="PTHR27002:SF1073">
    <property type="entry name" value="CYSTEINE-RICH RECEPTOR-LIKE PROTEIN KINASE 29"/>
    <property type="match status" value="1"/>
</dbReference>
<evidence type="ECO:0000256" key="14">
    <source>
        <dbReference type="ARBA" id="ARBA00047558"/>
    </source>
</evidence>
<dbReference type="PROSITE" id="PS00107">
    <property type="entry name" value="PROTEIN_KINASE_ATP"/>
    <property type="match status" value="1"/>
</dbReference>
<dbReference type="GO" id="GO:0005524">
    <property type="term" value="F:ATP binding"/>
    <property type="evidence" value="ECO:0007669"/>
    <property type="project" value="UniProtKB-UniRule"/>
</dbReference>
<evidence type="ECO:0000256" key="11">
    <source>
        <dbReference type="ARBA" id="ARBA00023136"/>
    </source>
</evidence>
<keyword evidence="9 16" id="KW-0067">ATP-binding</keyword>
<evidence type="ECO:0000256" key="16">
    <source>
        <dbReference type="PROSITE-ProRule" id="PRU10141"/>
    </source>
</evidence>
<evidence type="ECO:0000256" key="2">
    <source>
        <dbReference type="ARBA" id="ARBA00022527"/>
    </source>
</evidence>
<feature type="binding site" evidence="16">
    <location>
        <position position="316"/>
    </location>
    <ligand>
        <name>ATP</name>
        <dbReference type="ChEBI" id="CHEBI:30616"/>
    </ligand>
</feature>
<dbReference type="Proteomes" id="UP001229421">
    <property type="component" value="Unassembled WGS sequence"/>
</dbReference>
<keyword evidence="6" id="KW-0677">Repeat</keyword>
<evidence type="ECO:0000313" key="21">
    <source>
        <dbReference type="Proteomes" id="UP001229421"/>
    </source>
</evidence>
<evidence type="ECO:0000256" key="7">
    <source>
        <dbReference type="ARBA" id="ARBA00022741"/>
    </source>
</evidence>
<dbReference type="PANTHER" id="PTHR27002">
    <property type="entry name" value="RECEPTOR-LIKE SERINE/THREONINE-PROTEIN KINASE SD1-8"/>
    <property type="match status" value="1"/>
</dbReference>
<keyword evidence="5" id="KW-0732">Signal</keyword>
<evidence type="ECO:0000313" key="20">
    <source>
        <dbReference type="EMBL" id="KAK1438038.1"/>
    </source>
</evidence>
<keyword evidence="21" id="KW-1185">Reference proteome</keyword>
<gene>
    <name evidence="20" type="ORF">QVD17_03839</name>
</gene>
<comment type="catalytic activity">
    <reaction evidence="14">
        <text>L-seryl-[protein] + ATP = O-phospho-L-seryl-[protein] + ADP + H(+)</text>
        <dbReference type="Rhea" id="RHEA:17989"/>
        <dbReference type="Rhea" id="RHEA-COMP:9863"/>
        <dbReference type="Rhea" id="RHEA-COMP:11604"/>
        <dbReference type="ChEBI" id="CHEBI:15378"/>
        <dbReference type="ChEBI" id="CHEBI:29999"/>
        <dbReference type="ChEBI" id="CHEBI:30616"/>
        <dbReference type="ChEBI" id="CHEBI:83421"/>
        <dbReference type="ChEBI" id="CHEBI:456216"/>
    </reaction>
</comment>
<feature type="domain" description="Gnk2-homologous" evidence="19">
    <location>
        <begin position="79"/>
        <end position="187"/>
    </location>
</feature>
<comment type="catalytic activity">
    <reaction evidence="15">
        <text>L-threonyl-[protein] + ATP = O-phospho-L-threonyl-[protein] + ADP + H(+)</text>
        <dbReference type="Rhea" id="RHEA:46608"/>
        <dbReference type="Rhea" id="RHEA-COMP:11060"/>
        <dbReference type="Rhea" id="RHEA-COMP:11605"/>
        <dbReference type="ChEBI" id="CHEBI:15378"/>
        <dbReference type="ChEBI" id="CHEBI:30013"/>
        <dbReference type="ChEBI" id="CHEBI:30616"/>
        <dbReference type="ChEBI" id="CHEBI:61977"/>
        <dbReference type="ChEBI" id="CHEBI:456216"/>
    </reaction>
</comment>
<dbReference type="Pfam" id="PF01657">
    <property type="entry name" value="Stress-antifung"/>
    <property type="match status" value="2"/>
</dbReference>
<keyword evidence="10 17" id="KW-1133">Transmembrane helix</keyword>
<feature type="domain" description="Protein kinase" evidence="18">
    <location>
        <begin position="288"/>
        <end position="566"/>
    </location>
</feature>
<keyword evidence="4 17" id="KW-0812">Transmembrane</keyword>
<organism evidence="20 21">
    <name type="scientific">Tagetes erecta</name>
    <name type="common">African marigold</name>
    <dbReference type="NCBI Taxonomy" id="13708"/>
    <lineage>
        <taxon>Eukaryota</taxon>
        <taxon>Viridiplantae</taxon>
        <taxon>Streptophyta</taxon>
        <taxon>Embryophyta</taxon>
        <taxon>Tracheophyta</taxon>
        <taxon>Spermatophyta</taxon>
        <taxon>Magnoliopsida</taxon>
        <taxon>eudicotyledons</taxon>
        <taxon>Gunneridae</taxon>
        <taxon>Pentapetalae</taxon>
        <taxon>asterids</taxon>
        <taxon>campanulids</taxon>
        <taxon>Asterales</taxon>
        <taxon>Asteraceae</taxon>
        <taxon>Asteroideae</taxon>
        <taxon>Heliantheae alliance</taxon>
        <taxon>Tageteae</taxon>
        <taxon>Tagetes</taxon>
    </lineage>
</organism>
<evidence type="ECO:0000259" key="18">
    <source>
        <dbReference type="PROSITE" id="PS50011"/>
    </source>
</evidence>
<evidence type="ECO:0008006" key="22">
    <source>
        <dbReference type="Google" id="ProtNLM"/>
    </source>
</evidence>
<dbReference type="Gene3D" id="3.30.430.20">
    <property type="entry name" value="Gnk2 domain, C-X8-C-X2-C motif"/>
    <property type="match status" value="2"/>
</dbReference>
<dbReference type="InterPro" id="IPR002902">
    <property type="entry name" value="GNK2"/>
</dbReference>
<comment type="caution">
    <text evidence="20">The sequence shown here is derived from an EMBL/GenBank/DDBJ whole genome shotgun (WGS) entry which is preliminary data.</text>
</comment>
<evidence type="ECO:0000256" key="6">
    <source>
        <dbReference type="ARBA" id="ARBA00022737"/>
    </source>
</evidence>
<dbReference type="InterPro" id="IPR008271">
    <property type="entry name" value="Ser/Thr_kinase_AS"/>
</dbReference>
<evidence type="ECO:0000256" key="8">
    <source>
        <dbReference type="ARBA" id="ARBA00022777"/>
    </source>
</evidence>
<comment type="subcellular location">
    <subcellularLocation>
        <location evidence="1">Membrane</location>
        <topology evidence="1">Single-pass membrane protein</topology>
    </subcellularLocation>
</comment>
<dbReference type="CDD" id="cd14066">
    <property type="entry name" value="STKc_IRAK"/>
    <property type="match status" value="1"/>
</dbReference>
<dbReference type="InterPro" id="IPR038408">
    <property type="entry name" value="GNK2_sf"/>
</dbReference>
<evidence type="ECO:0000256" key="12">
    <source>
        <dbReference type="ARBA" id="ARBA00023170"/>
    </source>
</evidence>
<dbReference type="InterPro" id="IPR000719">
    <property type="entry name" value="Prot_kinase_dom"/>
</dbReference>
<feature type="transmembrane region" description="Helical" evidence="17">
    <location>
        <begin position="223"/>
        <end position="244"/>
    </location>
</feature>
<protein>
    <recommendedName>
        <fullName evidence="22">Cysteine-rich receptor-like protein kinase 10</fullName>
    </recommendedName>
</protein>
<evidence type="ECO:0000256" key="15">
    <source>
        <dbReference type="ARBA" id="ARBA00047951"/>
    </source>
</evidence>
<keyword evidence="3" id="KW-0808">Transferase</keyword>
<dbReference type="SUPFAM" id="SSF56112">
    <property type="entry name" value="Protein kinase-like (PK-like)"/>
    <property type="match status" value="1"/>
</dbReference>
<dbReference type="GO" id="GO:0004674">
    <property type="term" value="F:protein serine/threonine kinase activity"/>
    <property type="evidence" value="ECO:0007669"/>
    <property type="project" value="UniProtKB-KW"/>
</dbReference>
<dbReference type="AlphaFoldDB" id="A0AAD8LEB3"/>
<evidence type="ECO:0000259" key="19">
    <source>
        <dbReference type="PROSITE" id="PS51473"/>
    </source>
</evidence>
<dbReference type="FunFam" id="3.30.200.20:FF:000142">
    <property type="entry name" value="Cysteine-rich receptor-like protein kinase 10"/>
    <property type="match status" value="1"/>
</dbReference>
<accession>A0AAD8LEB3</accession>
<dbReference type="PROSITE" id="PS50011">
    <property type="entry name" value="PROTEIN_KINASE_DOM"/>
    <property type="match status" value="1"/>
</dbReference>
<keyword evidence="13" id="KW-0325">Glycoprotein</keyword>
<keyword evidence="7 16" id="KW-0547">Nucleotide-binding</keyword>
<dbReference type="PROSITE" id="PS51473">
    <property type="entry name" value="GNK2"/>
    <property type="match status" value="2"/>
</dbReference>
<dbReference type="CDD" id="cd23509">
    <property type="entry name" value="Gnk2-like"/>
    <property type="match status" value="2"/>
</dbReference>
<keyword evidence="8" id="KW-0418">Kinase</keyword>
<evidence type="ECO:0000256" key="13">
    <source>
        <dbReference type="ARBA" id="ARBA00023180"/>
    </source>
</evidence>
<keyword evidence="2" id="KW-0723">Serine/threonine-protein kinase</keyword>
<sequence length="621" mass="68708">MPPSPRSPPPTPASVQGNDIVNSAALCQGDMELELCMSCVNDSIIKLREVCSNQKEAVGYYGRCMLKYSNASVLGNTEMEGSAILVNVESASDRNQFIEALDDLMNLLKADAAAGNPLLKFATGNTTGPSNVTIYGLVQCTPDLSETQCRRCVEGAYSQYVSSGFSWRIGGTNFRPMCRYSYDVTRFFNGSTLDVRPPPPPLPITPPPVPSPLSGENGNMTRLVVIIVIVTIAVILIAFICIFLRMRRKKKKKQKPLLPTHEDESMDMSNIESLKYDFSTLSAATNNFSEDNKLGQGGFGAVYKGTLEDGREIAVKRLARHSGQGEVEFKNEVLLVAKLQHRNLVRLVGYSLEGSERLLVYEFLPNGSLDQFIFDATKSTLLDWQKRYKIIEGIAKGLMYLHEDSRLMIIHRDMKASNVLLDTNMNPKIADFGMARLFNPDETQGQTSRVVGTYGYMAPEYAMHGQFSVKSDVFSFGVLMLEMITGQKNQCFRNEENMDSLLGFAWKSWWNGTTTNMVDPALKKSLGSLSDVFRTIHIGLLCVQENISDRPTMSSVVLMLNSHSLSLPVPSEPAFFVNSNTFHLYNSSSSSTGLSEKPKMSKLAPSQISINDISVSDIVPR</sequence>